<evidence type="ECO:0000313" key="3">
    <source>
        <dbReference type="Proteomes" id="UP000521943"/>
    </source>
</evidence>
<proteinExistence type="predicted"/>
<organism evidence="2 3">
    <name type="scientific">Ephemerocybe angulata</name>
    <dbReference type="NCBI Taxonomy" id="980116"/>
    <lineage>
        <taxon>Eukaryota</taxon>
        <taxon>Fungi</taxon>
        <taxon>Dikarya</taxon>
        <taxon>Basidiomycota</taxon>
        <taxon>Agaricomycotina</taxon>
        <taxon>Agaricomycetes</taxon>
        <taxon>Agaricomycetidae</taxon>
        <taxon>Agaricales</taxon>
        <taxon>Agaricineae</taxon>
        <taxon>Psathyrellaceae</taxon>
        <taxon>Ephemerocybe</taxon>
    </lineage>
</organism>
<sequence>METRAATGEEERETDGLPPRMRIMDLFPGEASAGVSTSASATGIWALDFYHLRKHDPEHISHSRSSTGMRRRRLRRITDIHHIITLPPADDLQPEPTPSIPIPITVISPAPLEPEIALSPPPLPFSPYSQHRLRVKDFGSIHPVQFNFVGISPPRASPRHWSHSAGAAVTWSPLERRGRVEWGLPWQHSVQMKLEKKGGGAGDVVMHDPRDPDIWVQVETSERSMRPVGYKALTSVEDGEEVEETGHKGACIERVDDSEDAGSSERKGDGWVAAKTEEMGERDRKERKERAVSVEEMVEDEGRGGPEEREGTRRRRRCWRRVIRARLTNLCRLCCRRQLWVNVEGVLDIEDGGRMGGVGKGE</sequence>
<feature type="compositionally biased region" description="Basic and acidic residues" evidence="1">
    <location>
        <begin position="300"/>
        <end position="311"/>
    </location>
</feature>
<feature type="region of interest" description="Disordered" evidence="1">
    <location>
        <begin position="1"/>
        <end position="21"/>
    </location>
</feature>
<feature type="region of interest" description="Disordered" evidence="1">
    <location>
        <begin position="276"/>
        <end position="311"/>
    </location>
</feature>
<name>A0A8H6HKX1_9AGAR</name>
<accession>A0A8H6HKX1</accession>
<evidence type="ECO:0000313" key="2">
    <source>
        <dbReference type="EMBL" id="KAF6748285.1"/>
    </source>
</evidence>
<dbReference type="AlphaFoldDB" id="A0A8H6HKX1"/>
<feature type="compositionally biased region" description="Basic and acidic residues" evidence="1">
    <location>
        <begin position="276"/>
        <end position="293"/>
    </location>
</feature>
<dbReference type="Proteomes" id="UP000521943">
    <property type="component" value="Unassembled WGS sequence"/>
</dbReference>
<reference evidence="2 3" key="1">
    <citation type="submission" date="2020-07" db="EMBL/GenBank/DDBJ databases">
        <title>Comparative genomics of pyrophilous fungi reveals a link between fire events and developmental genes.</title>
        <authorList>
            <consortium name="DOE Joint Genome Institute"/>
            <person name="Steindorff A.S."/>
            <person name="Carver A."/>
            <person name="Calhoun S."/>
            <person name="Stillman K."/>
            <person name="Liu H."/>
            <person name="Lipzen A."/>
            <person name="Pangilinan J."/>
            <person name="Labutti K."/>
            <person name="Bruns T.D."/>
            <person name="Grigoriev I.V."/>
        </authorList>
    </citation>
    <scope>NUCLEOTIDE SEQUENCE [LARGE SCALE GENOMIC DNA]</scope>
    <source>
        <strain evidence="2 3">CBS 144469</strain>
    </source>
</reference>
<comment type="caution">
    <text evidence="2">The sequence shown here is derived from an EMBL/GenBank/DDBJ whole genome shotgun (WGS) entry which is preliminary data.</text>
</comment>
<dbReference type="EMBL" id="JACGCI010000073">
    <property type="protein sequence ID" value="KAF6748285.1"/>
    <property type="molecule type" value="Genomic_DNA"/>
</dbReference>
<evidence type="ECO:0000256" key="1">
    <source>
        <dbReference type="SAM" id="MobiDB-lite"/>
    </source>
</evidence>
<gene>
    <name evidence="2" type="ORF">DFP72DRAFT_853743</name>
</gene>
<protein>
    <submittedName>
        <fullName evidence="2">Uncharacterized protein</fullName>
    </submittedName>
</protein>
<keyword evidence="3" id="KW-1185">Reference proteome</keyword>